<dbReference type="Pfam" id="PF00535">
    <property type="entry name" value="Glycos_transf_2"/>
    <property type="match status" value="1"/>
</dbReference>
<evidence type="ECO:0000259" key="1">
    <source>
        <dbReference type="Pfam" id="PF00535"/>
    </source>
</evidence>
<protein>
    <submittedName>
        <fullName evidence="2">Glycosyltransferase, GT2 family</fullName>
    </submittedName>
</protein>
<evidence type="ECO:0000313" key="2">
    <source>
        <dbReference type="EMBL" id="SDY41649.1"/>
    </source>
</evidence>
<dbReference type="InterPro" id="IPR001173">
    <property type="entry name" value="Glyco_trans_2-like"/>
</dbReference>
<dbReference type="PANTHER" id="PTHR43179">
    <property type="entry name" value="RHAMNOSYLTRANSFERASE WBBL"/>
    <property type="match status" value="1"/>
</dbReference>
<accession>A0A1H3JPX8</accession>
<organism evidence="2 3">
    <name type="scientific">Rhodonellum ikkaensis</name>
    <dbReference type="NCBI Taxonomy" id="336829"/>
    <lineage>
        <taxon>Bacteria</taxon>
        <taxon>Pseudomonadati</taxon>
        <taxon>Bacteroidota</taxon>
        <taxon>Cytophagia</taxon>
        <taxon>Cytophagales</taxon>
        <taxon>Cytophagaceae</taxon>
        <taxon>Rhodonellum</taxon>
    </lineage>
</organism>
<comment type="caution">
    <text evidence="2">The sequence shown here is derived from an EMBL/GenBank/DDBJ whole genome shotgun (WGS) entry which is preliminary data.</text>
</comment>
<dbReference type="CDD" id="cd04186">
    <property type="entry name" value="GT_2_like_c"/>
    <property type="match status" value="1"/>
</dbReference>
<feature type="domain" description="Glycosyltransferase 2-like" evidence="1">
    <location>
        <begin position="8"/>
        <end position="180"/>
    </location>
</feature>
<dbReference type="InterPro" id="IPR029044">
    <property type="entry name" value="Nucleotide-diphossugar_trans"/>
</dbReference>
<dbReference type="RefSeq" id="WP_019595874.1">
    <property type="nucleotide sequence ID" value="NZ_FNQC01000001.1"/>
</dbReference>
<dbReference type="SUPFAM" id="SSF53448">
    <property type="entry name" value="Nucleotide-diphospho-sugar transferases"/>
    <property type="match status" value="1"/>
</dbReference>
<gene>
    <name evidence="2" type="ORF">SAMN05444412_10188</name>
</gene>
<dbReference type="Gene3D" id="3.90.550.10">
    <property type="entry name" value="Spore Coat Polysaccharide Biosynthesis Protein SpsA, Chain A"/>
    <property type="match status" value="1"/>
</dbReference>
<proteinExistence type="predicted"/>
<evidence type="ECO:0000313" key="3">
    <source>
        <dbReference type="Proteomes" id="UP000199663"/>
    </source>
</evidence>
<dbReference type="EMBL" id="FNQC01000001">
    <property type="protein sequence ID" value="SDY41649.1"/>
    <property type="molecule type" value="Genomic_DNA"/>
</dbReference>
<dbReference type="PANTHER" id="PTHR43179:SF7">
    <property type="entry name" value="RHAMNOSYLTRANSFERASE WBBL"/>
    <property type="match status" value="1"/>
</dbReference>
<dbReference type="Proteomes" id="UP000199663">
    <property type="component" value="Unassembled WGS sequence"/>
</dbReference>
<keyword evidence="3" id="KW-1185">Reference proteome</keyword>
<sequence length="330" mass="38505">MTFKKSVSIIIPNYNGKDLLEIYLPDTIQAISCEGVDYEIIVINDGCRDDSNDFLKIHYPQIKVINNPSNMGFSFSCNRGMEIAQYELLFFLNSDIRLSPNYFSKLWKYFSNPHTFGVMGKILVPDGKKIEVAARFPQMNGCKLKTDRLFYLSAASTKATPTIFLSGANALVDAKKFRELGGFDEIYSPYYSEDADLGIRAWKLGWRSYYDHVSTCYHLGSHTTKKYCQKNQVKMVYYRNRMVLHAIHTENSNLLFWKFQLFLLEVIPKLLIGQIWILQSYFGFRKKKEQIDLSRKFLEQLMHSHNSKKTMPDINNYFNKISQDKNLIWV</sequence>
<reference evidence="2 3" key="1">
    <citation type="submission" date="2016-10" db="EMBL/GenBank/DDBJ databases">
        <authorList>
            <person name="Varghese N."/>
            <person name="Submissions S."/>
        </authorList>
    </citation>
    <scope>NUCLEOTIDE SEQUENCE [LARGE SCALE GENOMIC DNA]</scope>
    <source>
        <strain evidence="2 3">DSM 17997</strain>
    </source>
</reference>
<name>A0A1H3JPX8_9BACT</name>